<dbReference type="RefSeq" id="WP_135658038.1">
    <property type="nucleotide sequence ID" value="NZ_RQHF01000015.1"/>
</dbReference>
<sequence length="395" mass="44249">MPRDIISSVDEIFLFLHDVVDLQQYKKDILRKRAVERILEIRNRLYKLALEKSSLALIKQTPDAEVLKENATKLGKELKTLRTNFDQTYAKTLDEVIRLIVPGSDPGNANDPKTLSDAFTKLFKKEAGLTETLSPTTKQQEMNVYVDEATGAFRIGEIYHQDSNFYVEQAKGPLQQWGNQKTLSYITAEATKAGIDSNSLPDYLRSKWCVAAANWGMLKRNLGDAVPDFPIFIQQITENGFMKPENMELSGPSGGTSAVINSYMQGNGEFKRWNDDKSHPPLPQGDRNIPGSVETARAEGYKILGDFLKKEQPLAITLRVKDNGSGTGHTISLQRNPMKDGRYTYTVVDGSQSTTVNGTEFDPEDVENSVLGDPKNGLNKYAEYAPYNFDYIARK</sequence>
<accession>A0ABY2NPL6</accession>
<organism evidence="1 2">
    <name type="scientific">Leptospira vanthielii</name>
    <dbReference type="NCBI Taxonomy" id="293085"/>
    <lineage>
        <taxon>Bacteria</taxon>
        <taxon>Pseudomonadati</taxon>
        <taxon>Spirochaetota</taxon>
        <taxon>Spirochaetia</taxon>
        <taxon>Leptospirales</taxon>
        <taxon>Leptospiraceae</taxon>
        <taxon>Leptospira</taxon>
    </lineage>
</organism>
<protein>
    <recommendedName>
        <fullName evidence="3">Peptidase C58 YopT-type domain-containing protein</fullName>
    </recommendedName>
</protein>
<evidence type="ECO:0000313" key="2">
    <source>
        <dbReference type="Proteomes" id="UP000298112"/>
    </source>
</evidence>
<name>A0ABY2NPL6_9LEPT</name>
<reference evidence="2" key="1">
    <citation type="journal article" date="2019" name="PLoS Negl. Trop. Dis.">
        <title>Revisiting the worldwide diversity of Leptospira species in the environment.</title>
        <authorList>
            <person name="Vincent A.T."/>
            <person name="Schiettekatte O."/>
            <person name="Bourhy P."/>
            <person name="Veyrier F.J."/>
            <person name="Picardeau M."/>
        </authorList>
    </citation>
    <scope>NUCLEOTIDE SEQUENCE [LARGE SCALE GENOMIC DNA]</scope>
    <source>
        <strain evidence="2">201601955</strain>
    </source>
</reference>
<dbReference type="Proteomes" id="UP000298112">
    <property type="component" value="Unassembled WGS sequence"/>
</dbReference>
<proteinExistence type="predicted"/>
<keyword evidence="2" id="KW-1185">Reference proteome</keyword>
<gene>
    <name evidence="1" type="ORF">EHQ95_07120</name>
</gene>
<dbReference type="EMBL" id="RQHF01000015">
    <property type="protein sequence ID" value="TGM58042.1"/>
    <property type="molecule type" value="Genomic_DNA"/>
</dbReference>
<evidence type="ECO:0008006" key="3">
    <source>
        <dbReference type="Google" id="ProtNLM"/>
    </source>
</evidence>
<comment type="caution">
    <text evidence="1">The sequence shown here is derived from an EMBL/GenBank/DDBJ whole genome shotgun (WGS) entry which is preliminary data.</text>
</comment>
<evidence type="ECO:0000313" key="1">
    <source>
        <dbReference type="EMBL" id="TGM58042.1"/>
    </source>
</evidence>